<reference evidence="1 2" key="1">
    <citation type="journal article" date="2015" name="Genome Announc.">
        <title>Expanding the biotechnology potential of lactobacilli through comparative genomics of 213 strains and associated genera.</title>
        <authorList>
            <person name="Sun Z."/>
            <person name="Harris H.M."/>
            <person name="McCann A."/>
            <person name="Guo C."/>
            <person name="Argimon S."/>
            <person name="Zhang W."/>
            <person name="Yang X."/>
            <person name="Jeffery I.B."/>
            <person name="Cooney J.C."/>
            <person name="Kagawa T.F."/>
            <person name="Liu W."/>
            <person name="Song Y."/>
            <person name="Salvetti E."/>
            <person name="Wrobel A."/>
            <person name="Rasinkangas P."/>
            <person name="Parkhill J."/>
            <person name="Rea M.C."/>
            <person name="O'Sullivan O."/>
            <person name="Ritari J."/>
            <person name="Douillard F.P."/>
            <person name="Paul Ross R."/>
            <person name="Yang R."/>
            <person name="Briner A.E."/>
            <person name="Felis G.E."/>
            <person name="de Vos W.M."/>
            <person name="Barrangou R."/>
            <person name="Klaenhammer T.R."/>
            <person name="Caufield P.W."/>
            <person name="Cui Y."/>
            <person name="Zhang H."/>
            <person name="O'Toole P.W."/>
        </authorList>
    </citation>
    <scope>NUCLEOTIDE SEQUENCE [LARGE SCALE GENOMIC DNA]</scope>
    <source>
        <strain evidence="1 2">DSM 15814</strain>
    </source>
</reference>
<dbReference type="Proteomes" id="UP000051999">
    <property type="component" value="Unassembled WGS sequence"/>
</dbReference>
<keyword evidence="2" id="KW-1185">Reference proteome</keyword>
<proteinExistence type="predicted"/>
<organism evidence="1 2">
    <name type="scientific">Furfurilactobacillus rossiae DSM 15814</name>
    <dbReference type="NCBI Taxonomy" id="1114972"/>
    <lineage>
        <taxon>Bacteria</taxon>
        <taxon>Bacillati</taxon>
        <taxon>Bacillota</taxon>
        <taxon>Bacilli</taxon>
        <taxon>Lactobacillales</taxon>
        <taxon>Lactobacillaceae</taxon>
        <taxon>Furfurilactobacillus</taxon>
    </lineage>
</organism>
<dbReference type="RefSeq" id="WP_017262738.1">
    <property type="nucleotide sequence ID" value="NZ_AZFF01000004.1"/>
</dbReference>
<dbReference type="PATRIC" id="fig|1114972.6.peg.2129"/>
<name>A0A0R1RHI2_9LACO</name>
<sequence length="96" mass="10787">MADNDTIVDYLVDAIERNGKAKKVLKNDKARSIAYVAKMGEPNFSSKELVSLMLKGMQAGIIEFVRSEPRFEWNETDFPVLLMASSKAKDAFTKLL</sequence>
<evidence type="ECO:0000313" key="2">
    <source>
        <dbReference type="Proteomes" id="UP000051999"/>
    </source>
</evidence>
<comment type="caution">
    <text evidence="1">The sequence shown here is derived from an EMBL/GenBank/DDBJ whole genome shotgun (WGS) entry which is preliminary data.</text>
</comment>
<gene>
    <name evidence="1" type="ORF">FD35_GL002084</name>
</gene>
<dbReference type="EMBL" id="AZFF01000004">
    <property type="protein sequence ID" value="KRL56448.1"/>
    <property type="molecule type" value="Genomic_DNA"/>
</dbReference>
<dbReference type="OrthoDB" id="2309563at2"/>
<dbReference type="AlphaFoldDB" id="A0A0R1RHI2"/>
<evidence type="ECO:0000313" key="1">
    <source>
        <dbReference type="EMBL" id="KRL56448.1"/>
    </source>
</evidence>
<accession>A0A0R1RHI2</accession>
<protein>
    <submittedName>
        <fullName evidence="1">Uncharacterized protein</fullName>
    </submittedName>
</protein>